<evidence type="ECO:0000256" key="1">
    <source>
        <dbReference type="SAM" id="SignalP"/>
    </source>
</evidence>
<keyword evidence="4" id="KW-1185">Reference proteome</keyword>
<dbReference type="InterPro" id="IPR035513">
    <property type="entry name" value="Invertase/methylesterase_inhib"/>
</dbReference>
<sequence>MEKLVALAFFSACFFTCFPPGNFVHGATISSCTQTPYPDVCNHFMGHAVNVASTLALDQTRLSFRDLAFQVTLDQAVQAHRLVSTMDLSSFDERVKLAWNDCSELYQDTIVHLNRSKSSSNPLDAQTWLSAAITNQQTCQNGFIDFNLASHLQALPSMLGNFSKLISNSLAINKPTATTQQVGNTNRRLLSHEFPAWLSGADQKLLQKTSAPLNADIVVAKDGSGNFMTISEAVAPVGGGWDCFNQHHPTRLTLTTFLMYS</sequence>
<dbReference type="GO" id="GO:0004857">
    <property type="term" value="F:enzyme inhibitor activity"/>
    <property type="evidence" value="ECO:0007669"/>
    <property type="project" value="InterPro"/>
</dbReference>
<accession>A0A6A3BTJ1</accession>
<dbReference type="CDD" id="cd15798">
    <property type="entry name" value="PMEI-like_3"/>
    <property type="match status" value="1"/>
</dbReference>
<dbReference type="Gene3D" id="1.20.140.40">
    <property type="entry name" value="Invertase/pectin methylesterase inhibitor family protein"/>
    <property type="match status" value="1"/>
</dbReference>
<feature type="signal peptide" evidence="1">
    <location>
        <begin position="1"/>
        <end position="23"/>
    </location>
</feature>
<evidence type="ECO:0000259" key="2">
    <source>
        <dbReference type="SMART" id="SM00856"/>
    </source>
</evidence>
<keyword evidence="1" id="KW-0732">Signal</keyword>
<dbReference type="PROSITE" id="PS51257">
    <property type="entry name" value="PROKAR_LIPOPROTEIN"/>
    <property type="match status" value="1"/>
</dbReference>
<dbReference type="EMBL" id="VEPZ02000792">
    <property type="protein sequence ID" value="KAE8719261.1"/>
    <property type="molecule type" value="Genomic_DNA"/>
</dbReference>
<protein>
    <submittedName>
        <fullName evidence="3">Pectinesterase</fullName>
    </submittedName>
</protein>
<evidence type="ECO:0000313" key="3">
    <source>
        <dbReference type="EMBL" id="KAE8719261.1"/>
    </source>
</evidence>
<dbReference type="SMART" id="SM00856">
    <property type="entry name" value="PMEI"/>
    <property type="match status" value="1"/>
</dbReference>
<dbReference type="InterPro" id="IPR006501">
    <property type="entry name" value="Pectinesterase_inhib_dom"/>
</dbReference>
<gene>
    <name evidence="3" type="ORF">F3Y22_tig00109972pilonHSYRG00348</name>
</gene>
<dbReference type="PANTHER" id="PTHR31707">
    <property type="entry name" value="PECTINESTERASE"/>
    <property type="match status" value="1"/>
</dbReference>
<dbReference type="Proteomes" id="UP000436088">
    <property type="component" value="Unassembled WGS sequence"/>
</dbReference>
<organism evidence="3 4">
    <name type="scientific">Hibiscus syriacus</name>
    <name type="common">Rose of Sharon</name>
    <dbReference type="NCBI Taxonomy" id="106335"/>
    <lineage>
        <taxon>Eukaryota</taxon>
        <taxon>Viridiplantae</taxon>
        <taxon>Streptophyta</taxon>
        <taxon>Embryophyta</taxon>
        <taxon>Tracheophyta</taxon>
        <taxon>Spermatophyta</taxon>
        <taxon>Magnoliopsida</taxon>
        <taxon>eudicotyledons</taxon>
        <taxon>Gunneridae</taxon>
        <taxon>Pentapetalae</taxon>
        <taxon>rosids</taxon>
        <taxon>malvids</taxon>
        <taxon>Malvales</taxon>
        <taxon>Malvaceae</taxon>
        <taxon>Malvoideae</taxon>
        <taxon>Hibiscus</taxon>
    </lineage>
</organism>
<dbReference type="SUPFAM" id="SSF101148">
    <property type="entry name" value="Plant invertase/pectin methylesterase inhibitor"/>
    <property type="match status" value="1"/>
</dbReference>
<feature type="chain" id="PRO_5025529281" evidence="1">
    <location>
        <begin position="24"/>
        <end position="261"/>
    </location>
</feature>
<dbReference type="Pfam" id="PF04043">
    <property type="entry name" value="PMEI"/>
    <property type="match status" value="1"/>
</dbReference>
<name>A0A6A3BTJ1_HIBSY</name>
<comment type="caution">
    <text evidence="3">The sequence shown here is derived from an EMBL/GenBank/DDBJ whole genome shotgun (WGS) entry which is preliminary data.</text>
</comment>
<feature type="domain" description="Pectinesterase inhibitor" evidence="2">
    <location>
        <begin position="24"/>
        <end position="172"/>
    </location>
</feature>
<proteinExistence type="predicted"/>
<dbReference type="NCBIfam" id="TIGR01614">
    <property type="entry name" value="PME_inhib"/>
    <property type="match status" value="1"/>
</dbReference>
<dbReference type="AlphaFoldDB" id="A0A6A3BTJ1"/>
<reference evidence="3" key="1">
    <citation type="submission" date="2019-09" db="EMBL/GenBank/DDBJ databases">
        <title>Draft genome information of white flower Hibiscus syriacus.</title>
        <authorList>
            <person name="Kim Y.-M."/>
        </authorList>
    </citation>
    <scope>NUCLEOTIDE SEQUENCE [LARGE SCALE GENOMIC DNA]</scope>
    <source>
        <strain evidence="3">YM2019G1</strain>
    </source>
</reference>
<evidence type="ECO:0000313" key="4">
    <source>
        <dbReference type="Proteomes" id="UP000436088"/>
    </source>
</evidence>